<dbReference type="PIRSF" id="PIRSF001007">
    <property type="entry name" value="RusA"/>
    <property type="match status" value="1"/>
</dbReference>
<name>A0AA50HJE4_9GAMM</name>
<evidence type="ECO:0000256" key="2">
    <source>
        <dbReference type="ARBA" id="ARBA00011738"/>
    </source>
</evidence>
<comment type="function">
    <text evidence="12">Endonuclease that resolves Holliday junction intermediates made during homologous genetic recombination and DNA repair. Exhibits sequence and structure-selective cleavage of four-way DNA junctions, where it introduces symmetrical nicks in two strands of the same polarity at the 5' side of CC dinucleotides. Corrects the defects in genetic recombination and DNA repair associated with inactivation of RuvAB or RuvC.</text>
</comment>
<keyword evidence="7 15" id="KW-0227">DNA damage</keyword>
<gene>
    <name evidence="16" type="ORF">Q3V30_12125</name>
</gene>
<evidence type="ECO:0000256" key="6">
    <source>
        <dbReference type="ARBA" id="ARBA00022759"/>
    </source>
</evidence>
<evidence type="ECO:0000256" key="14">
    <source>
        <dbReference type="ARBA" id="ARBA00029488"/>
    </source>
</evidence>
<evidence type="ECO:0000256" key="4">
    <source>
        <dbReference type="ARBA" id="ARBA00022722"/>
    </source>
</evidence>
<evidence type="ECO:0000256" key="3">
    <source>
        <dbReference type="ARBA" id="ARBA00014885"/>
    </source>
</evidence>
<keyword evidence="6 15" id="KW-0255">Endonuclease</keyword>
<dbReference type="InterPro" id="IPR008822">
    <property type="entry name" value="Endonuclease_RusA-like"/>
</dbReference>
<dbReference type="Pfam" id="PF05866">
    <property type="entry name" value="RusA"/>
    <property type="match status" value="1"/>
</dbReference>
<keyword evidence="8 15" id="KW-0378">Hydrolase</keyword>
<dbReference type="GO" id="GO:0008821">
    <property type="term" value="F:crossover junction DNA endonuclease activity"/>
    <property type="evidence" value="ECO:0007669"/>
    <property type="project" value="UniProtKB-EC"/>
</dbReference>
<keyword evidence="4 15" id="KW-0540">Nuclease</keyword>
<comment type="function">
    <text evidence="15">Endonuclease that resolves Holliday junction intermediates made during homologous genetic recombination and DNA repair. Exhibits sequence and structure-selective cleavage of four-way DNA junctions, where it introduces symmetrical nicks in two strands of the same polarity at the 5' side of dinucleotides. Corrects the defects in genetic recombination and DNA repair associated with inactivation of ruvAB or ruvC.</text>
</comment>
<dbReference type="GO" id="GO:0006310">
    <property type="term" value="P:DNA recombination"/>
    <property type="evidence" value="ECO:0007669"/>
    <property type="project" value="UniProtKB-KW"/>
</dbReference>
<evidence type="ECO:0000256" key="8">
    <source>
        <dbReference type="ARBA" id="ARBA00022801"/>
    </source>
</evidence>
<comment type="subunit">
    <text evidence="2">Homodimer.</text>
</comment>
<organism evidence="16 17">
    <name type="scientific">Erwinia pyri</name>
    <dbReference type="NCBI Taxonomy" id="3062598"/>
    <lineage>
        <taxon>Bacteria</taxon>
        <taxon>Pseudomonadati</taxon>
        <taxon>Pseudomonadota</taxon>
        <taxon>Gammaproteobacteria</taxon>
        <taxon>Enterobacterales</taxon>
        <taxon>Erwiniaceae</taxon>
        <taxon>Erwinia</taxon>
    </lineage>
</organism>
<evidence type="ECO:0000256" key="1">
    <source>
        <dbReference type="ARBA" id="ARBA00001946"/>
    </source>
</evidence>
<evidence type="ECO:0000313" key="16">
    <source>
        <dbReference type="EMBL" id="WLS77238.1"/>
    </source>
</evidence>
<dbReference type="Gene3D" id="3.30.1330.70">
    <property type="entry name" value="Holliday junction resolvase RusA"/>
    <property type="match status" value="1"/>
</dbReference>
<keyword evidence="17" id="KW-1185">Reference proteome</keyword>
<dbReference type="AlphaFoldDB" id="A0AA50HJE4"/>
<dbReference type="RefSeq" id="WP_306205981.1">
    <property type="nucleotide sequence ID" value="NZ_CP132353.1"/>
</dbReference>
<sequence>MKLTLPFPPSVNGYWRATGKGMLISARGRTYRVNAIGAVMEQLKRRPQPITHEIDIHVILYPPTRAKRDLDNFQKVLFDSMTHAGVWADDSQIKRMTVEWGDLLPNGKAVVIIKSYSKGRM</sequence>
<dbReference type="Proteomes" id="UP001228139">
    <property type="component" value="Chromosome"/>
</dbReference>
<keyword evidence="10" id="KW-0233">DNA recombination</keyword>
<dbReference type="KEGG" id="epi:Q3V30_12125"/>
<evidence type="ECO:0000256" key="12">
    <source>
        <dbReference type="ARBA" id="ARBA00024745"/>
    </source>
</evidence>
<comment type="similarity">
    <text evidence="15">Belongs to the rusA family.</text>
</comment>
<comment type="catalytic activity">
    <reaction evidence="13 15">
        <text>Endonucleolytic cleavage at a junction such as a reciprocal single-stranded crossover between two homologous DNA duplexes (Holliday junction).</text>
        <dbReference type="EC" id="3.1.21.10"/>
    </reaction>
</comment>
<keyword evidence="5" id="KW-0479">Metal-binding</keyword>
<dbReference type="SUPFAM" id="SSF103084">
    <property type="entry name" value="Holliday junction resolvase RusA"/>
    <property type="match status" value="1"/>
</dbReference>
<dbReference type="EC" id="3.1.21.10" evidence="14 15"/>
<evidence type="ECO:0000256" key="7">
    <source>
        <dbReference type="ARBA" id="ARBA00022763"/>
    </source>
</evidence>
<keyword evidence="9" id="KW-0460">Magnesium</keyword>
<dbReference type="InterPro" id="IPR036614">
    <property type="entry name" value="RusA-like_sf"/>
</dbReference>
<reference evidence="16 17" key="1">
    <citation type="submission" date="2023-07" db="EMBL/GenBank/DDBJ databases">
        <title>Pathogenic bacteria of pear tree diseases.</title>
        <authorList>
            <person name="Zhang Z."/>
            <person name="He L."/>
            <person name="Huang R."/>
        </authorList>
    </citation>
    <scope>NUCLEOTIDE SEQUENCE [LARGE SCALE GENOMIC DNA]</scope>
    <source>
        <strain evidence="16 17">DE2</strain>
    </source>
</reference>
<evidence type="ECO:0000256" key="9">
    <source>
        <dbReference type="ARBA" id="ARBA00022842"/>
    </source>
</evidence>
<evidence type="ECO:0000256" key="5">
    <source>
        <dbReference type="ARBA" id="ARBA00022723"/>
    </source>
</evidence>
<evidence type="ECO:0000256" key="13">
    <source>
        <dbReference type="ARBA" id="ARBA00029354"/>
    </source>
</evidence>
<evidence type="ECO:0000256" key="15">
    <source>
        <dbReference type="PIRNR" id="PIRNR001007"/>
    </source>
</evidence>
<keyword evidence="11 15" id="KW-0234">DNA repair</keyword>
<protein>
    <recommendedName>
        <fullName evidence="3 15">Crossover junction endodeoxyribonuclease rusA</fullName>
        <ecNumber evidence="14 15">3.1.21.10</ecNumber>
    </recommendedName>
</protein>
<evidence type="ECO:0000256" key="10">
    <source>
        <dbReference type="ARBA" id="ARBA00023172"/>
    </source>
</evidence>
<accession>A0AA50HJE4</accession>
<dbReference type="InterPro" id="IPR016281">
    <property type="entry name" value="Endonuclease_RusA"/>
</dbReference>
<dbReference type="GO" id="GO:0006281">
    <property type="term" value="P:DNA repair"/>
    <property type="evidence" value="ECO:0007669"/>
    <property type="project" value="UniProtKB-KW"/>
</dbReference>
<dbReference type="EMBL" id="CP132353">
    <property type="protein sequence ID" value="WLS77238.1"/>
    <property type="molecule type" value="Genomic_DNA"/>
</dbReference>
<evidence type="ECO:0000313" key="17">
    <source>
        <dbReference type="Proteomes" id="UP001228139"/>
    </source>
</evidence>
<dbReference type="GO" id="GO:0000287">
    <property type="term" value="F:magnesium ion binding"/>
    <property type="evidence" value="ECO:0007669"/>
    <property type="project" value="InterPro"/>
</dbReference>
<comment type="cofactor">
    <cofactor evidence="1">
        <name>Mg(2+)</name>
        <dbReference type="ChEBI" id="CHEBI:18420"/>
    </cofactor>
</comment>
<evidence type="ECO:0000256" key="11">
    <source>
        <dbReference type="ARBA" id="ARBA00023204"/>
    </source>
</evidence>
<proteinExistence type="inferred from homology"/>